<reference evidence="2 3" key="1">
    <citation type="submission" date="2020-08" db="EMBL/GenBank/DDBJ databases">
        <title>Genomic Encyclopedia of Type Strains, Phase IV (KMG-IV): sequencing the most valuable type-strain genomes for metagenomic binning, comparative biology and taxonomic classification.</title>
        <authorList>
            <person name="Goeker M."/>
        </authorList>
    </citation>
    <scope>NUCLEOTIDE SEQUENCE [LARGE SCALE GENOMIC DNA]</scope>
    <source>
        <strain evidence="2 3">DSM 27471</strain>
    </source>
</reference>
<accession>A0A7W5DQF5</accession>
<evidence type="ECO:0000256" key="1">
    <source>
        <dbReference type="SAM" id="SignalP"/>
    </source>
</evidence>
<name>A0A7W5DQF5_9PORP</name>
<keyword evidence="3" id="KW-1185">Reference proteome</keyword>
<evidence type="ECO:0008006" key="4">
    <source>
        <dbReference type="Google" id="ProtNLM"/>
    </source>
</evidence>
<evidence type="ECO:0000313" key="3">
    <source>
        <dbReference type="Proteomes" id="UP000544222"/>
    </source>
</evidence>
<comment type="caution">
    <text evidence="2">The sequence shown here is derived from an EMBL/GenBank/DDBJ whole genome shotgun (WGS) entry which is preliminary data.</text>
</comment>
<organism evidence="2 3">
    <name type="scientific">Microbacter margulisiae</name>
    <dbReference type="NCBI Taxonomy" id="1350067"/>
    <lineage>
        <taxon>Bacteria</taxon>
        <taxon>Pseudomonadati</taxon>
        <taxon>Bacteroidota</taxon>
        <taxon>Bacteroidia</taxon>
        <taxon>Bacteroidales</taxon>
        <taxon>Porphyromonadaceae</taxon>
        <taxon>Microbacter</taxon>
    </lineage>
</organism>
<dbReference type="Pfam" id="PF14127">
    <property type="entry name" value="DUF4294"/>
    <property type="match status" value="1"/>
</dbReference>
<dbReference type="InterPro" id="IPR025636">
    <property type="entry name" value="DUF4294"/>
</dbReference>
<keyword evidence="1" id="KW-0732">Signal</keyword>
<dbReference type="Proteomes" id="UP000544222">
    <property type="component" value="Unassembled WGS sequence"/>
</dbReference>
<feature type="chain" id="PRO_5031064717" description="DUF4294 domain-containing protein" evidence="1">
    <location>
        <begin position="19"/>
        <end position="219"/>
    </location>
</feature>
<gene>
    <name evidence="2" type="ORF">FHX64_000847</name>
</gene>
<evidence type="ECO:0000313" key="2">
    <source>
        <dbReference type="EMBL" id="MBB3186684.1"/>
    </source>
</evidence>
<protein>
    <recommendedName>
        <fullName evidence="4">DUF4294 domain-containing protein</fullName>
    </recommendedName>
</protein>
<proteinExistence type="predicted"/>
<dbReference type="EMBL" id="JACHYB010000001">
    <property type="protein sequence ID" value="MBB3186684.1"/>
    <property type="molecule type" value="Genomic_DNA"/>
</dbReference>
<dbReference type="AlphaFoldDB" id="A0A7W5DQF5"/>
<sequence>MKKILVILLPFIMVSAYGQQTNYDQWLNDLQRKQQIYNDLCYTLHLPSKSKVCAYEIDGKDTLFLYTMNDVYCFPPLKFKNKREERFYWKTVYDVKRVLPYARMASRLLLTVDQHLATLQTEQEKKAYIKQVQKTLFKQYDKDLRSMTINQGKLLVRMIDRECNQTAYSIIQEFKGPVTAWFWQGIAKLFGSNLKAQYDPENRDRIIERVIILVEAGEL</sequence>
<feature type="signal peptide" evidence="1">
    <location>
        <begin position="1"/>
        <end position="18"/>
    </location>
</feature>
<dbReference type="RefSeq" id="WP_183412541.1">
    <property type="nucleotide sequence ID" value="NZ_JACHYB010000001.1"/>
</dbReference>